<sequence>MKKLMLIAGLAASMSVTAQAGVLSFDDLTTDTGFTELSGTNYGGLNWSSDFYILHTPSYTQSGYKTGTVSGEYVALNGFANDVSVADGVFDFNGSYLTAAWNDGLNIEVTGLLAGVQQYQSIVEVDTFGPTWFDFNFFGIDELKFRSFGGVQNGQLSGSGTHFAMDDFTFNQAAVPVPATLALLGLGLLGFAGRRHAK</sequence>
<feature type="signal peptide" evidence="2">
    <location>
        <begin position="1"/>
        <end position="20"/>
    </location>
</feature>
<feature type="domain" description="Ice-binding protein C-terminal" evidence="3">
    <location>
        <begin position="174"/>
        <end position="195"/>
    </location>
</feature>
<evidence type="ECO:0000313" key="5">
    <source>
        <dbReference type="Proteomes" id="UP000292544"/>
    </source>
</evidence>
<keyword evidence="1" id="KW-0812">Transmembrane</keyword>
<dbReference type="Pfam" id="PF07589">
    <property type="entry name" value="PEP-CTERM"/>
    <property type="match status" value="1"/>
</dbReference>
<keyword evidence="5" id="KW-1185">Reference proteome</keyword>
<keyword evidence="1" id="KW-1133">Transmembrane helix</keyword>
<feature type="transmembrane region" description="Helical" evidence="1">
    <location>
        <begin position="173"/>
        <end position="192"/>
    </location>
</feature>
<feature type="chain" id="PRO_5045581799" evidence="2">
    <location>
        <begin position="21"/>
        <end position="198"/>
    </location>
</feature>
<dbReference type="InterPro" id="IPR013424">
    <property type="entry name" value="Ice-binding_C"/>
</dbReference>
<dbReference type="Proteomes" id="UP000292544">
    <property type="component" value="Unassembled WGS sequence"/>
</dbReference>
<dbReference type="EMBL" id="SHLY01000003">
    <property type="protein sequence ID" value="TAA45812.1"/>
    <property type="molecule type" value="Genomic_DNA"/>
</dbReference>
<name>A0ABY1WP15_9GAMM</name>
<evidence type="ECO:0000313" key="4">
    <source>
        <dbReference type="EMBL" id="TAA45812.1"/>
    </source>
</evidence>
<dbReference type="RefSeq" id="WP_130566759.1">
    <property type="nucleotide sequence ID" value="NZ_SHLY01000003.1"/>
</dbReference>
<accession>A0ABY1WP15</accession>
<keyword evidence="1" id="KW-0472">Membrane</keyword>
<comment type="caution">
    <text evidence="4">The sequence shown here is derived from an EMBL/GenBank/DDBJ whole genome shotgun (WGS) entry which is preliminary data.</text>
</comment>
<keyword evidence="2" id="KW-0732">Signal</keyword>
<evidence type="ECO:0000259" key="3">
    <source>
        <dbReference type="Pfam" id="PF07589"/>
    </source>
</evidence>
<reference evidence="5" key="1">
    <citation type="submission" date="2019-02" db="EMBL/GenBank/DDBJ databases">
        <title>Draft genome sequence of Muricauda sp. 176CP4-71.</title>
        <authorList>
            <person name="Park J.-S."/>
        </authorList>
    </citation>
    <scope>NUCLEOTIDE SEQUENCE [LARGE SCALE GENOMIC DNA]</scope>
    <source>
        <strain evidence="5">176GS2-150</strain>
    </source>
</reference>
<evidence type="ECO:0000256" key="2">
    <source>
        <dbReference type="SAM" id="SignalP"/>
    </source>
</evidence>
<proteinExistence type="predicted"/>
<dbReference type="NCBIfam" id="TIGR02595">
    <property type="entry name" value="PEP_CTERM"/>
    <property type="match status" value="1"/>
</dbReference>
<evidence type="ECO:0000256" key="1">
    <source>
        <dbReference type="SAM" id="Phobius"/>
    </source>
</evidence>
<protein>
    <submittedName>
        <fullName evidence="4">PEP-CTERM sorting domain-containing protein</fullName>
    </submittedName>
</protein>
<gene>
    <name evidence="4" type="ORF">EXY25_10665</name>
</gene>
<organism evidence="4 5">
    <name type="scientific">Corallincola spongiicola</name>
    <dbReference type="NCBI Taxonomy" id="2520508"/>
    <lineage>
        <taxon>Bacteria</taxon>
        <taxon>Pseudomonadati</taxon>
        <taxon>Pseudomonadota</taxon>
        <taxon>Gammaproteobacteria</taxon>
        <taxon>Alteromonadales</taxon>
        <taxon>Psychromonadaceae</taxon>
        <taxon>Corallincola</taxon>
    </lineage>
</organism>